<name>A0ABW9GGU5_9MICO</name>
<sequence>MRRVLSAAAVAILAVGLAACGADPLAEQYRAGDNKGFIAANGFQTQEIAPDQRGEAVDFAGTLDNGSPVSSADFAGQVLVVNFWYATCGPCIIEAPRLEQAFQTFEGQDVEFLGINTYDQPATALAFARDNGVSYPSAMAVGDAELKLAFAEKTPINATPTTLVLDRQGRVAARVIGELPEASILEAMVRTVLAESA</sequence>
<dbReference type="PROSITE" id="PS51257">
    <property type="entry name" value="PROKAR_LIPOPROTEIN"/>
    <property type="match status" value="1"/>
</dbReference>
<evidence type="ECO:0000313" key="9">
    <source>
        <dbReference type="Proteomes" id="UP001630303"/>
    </source>
</evidence>
<keyword evidence="9" id="KW-1185">Reference proteome</keyword>
<evidence type="ECO:0000313" key="8">
    <source>
        <dbReference type="EMBL" id="MFM2720070.1"/>
    </source>
</evidence>
<keyword evidence="3" id="KW-0812">Transmembrane</keyword>
<keyword evidence="4" id="KW-1015">Disulfide bond</keyword>
<dbReference type="SUPFAM" id="SSF52833">
    <property type="entry name" value="Thioredoxin-like"/>
    <property type="match status" value="1"/>
</dbReference>
<reference evidence="8 9" key="1">
    <citation type="submission" date="2023-03" db="EMBL/GenBank/DDBJ databases">
        <title>MT1 and MT2 Draft Genomes of Novel Species.</title>
        <authorList>
            <person name="Venkateswaran K."/>
        </authorList>
    </citation>
    <scope>NUCLEOTIDE SEQUENCE [LARGE SCALE GENOMIC DNA]</scope>
    <source>
        <strain evidence="8 9">IF8SW-P5</strain>
    </source>
</reference>
<evidence type="ECO:0000256" key="2">
    <source>
        <dbReference type="ARBA" id="ARBA00022748"/>
    </source>
</evidence>
<dbReference type="EMBL" id="JAROCE010000001">
    <property type="protein sequence ID" value="MFM2720070.1"/>
    <property type="molecule type" value="Genomic_DNA"/>
</dbReference>
<gene>
    <name evidence="8" type="ORF">P5G46_06110</name>
</gene>
<dbReference type="Pfam" id="PF08534">
    <property type="entry name" value="Redoxin"/>
    <property type="match status" value="1"/>
</dbReference>
<keyword evidence="3" id="KW-0735">Signal-anchor</keyword>
<dbReference type="PANTHER" id="PTHR42852:SF6">
    <property type="entry name" value="THIOL:DISULFIDE INTERCHANGE PROTEIN DSBE"/>
    <property type="match status" value="1"/>
</dbReference>
<evidence type="ECO:0000256" key="5">
    <source>
        <dbReference type="ARBA" id="ARBA00023284"/>
    </source>
</evidence>
<dbReference type="InterPro" id="IPR013740">
    <property type="entry name" value="Redoxin"/>
</dbReference>
<comment type="subcellular location">
    <subcellularLocation>
        <location evidence="1">Cell envelope</location>
    </subcellularLocation>
</comment>
<dbReference type="InterPro" id="IPR036249">
    <property type="entry name" value="Thioredoxin-like_sf"/>
</dbReference>
<keyword evidence="2" id="KW-0201">Cytochrome c-type biogenesis</keyword>
<dbReference type="InterPro" id="IPR050553">
    <property type="entry name" value="Thioredoxin_ResA/DsbE_sf"/>
</dbReference>
<dbReference type="CDD" id="cd02966">
    <property type="entry name" value="TlpA_like_family"/>
    <property type="match status" value="1"/>
</dbReference>
<organism evidence="8 9">
    <name type="scientific">Microbacterium mcarthurae</name>
    <dbReference type="NCBI Taxonomy" id="3035918"/>
    <lineage>
        <taxon>Bacteria</taxon>
        <taxon>Bacillati</taxon>
        <taxon>Actinomycetota</taxon>
        <taxon>Actinomycetes</taxon>
        <taxon>Micrococcales</taxon>
        <taxon>Microbacteriaceae</taxon>
        <taxon>Microbacterium</taxon>
    </lineage>
</organism>
<evidence type="ECO:0000256" key="1">
    <source>
        <dbReference type="ARBA" id="ARBA00004196"/>
    </source>
</evidence>
<dbReference type="Proteomes" id="UP001630303">
    <property type="component" value="Unassembled WGS sequence"/>
</dbReference>
<evidence type="ECO:0000256" key="3">
    <source>
        <dbReference type="ARBA" id="ARBA00022968"/>
    </source>
</evidence>
<evidence type="ECO:0000256" key="4">
    <source>
        <dbReference type="ARBA" id="ARBA00023157"/>
    </source>
</evidence>
<dbReference type="PANTHER" id="PTHR42852">
    <property type="entry name" value="THIOL:DISULFIDE INTERCHANGE PROTEIN DSBE"/>
    <property type="match status" value="1"/>
</dbReference>
<keyword evidence="5" id="KW-0676">Redox-active center</keyword>
<evidence type="ECO:0000256" key="6">
    <source>
        <dbReference type="SAM" id="SignalP"/>
    </source>
</evidence>
<dbReference type="Gene3D" id="3.40.30.10">
    <property type="entry name" value="Glutaredoxin"/>
    <property type="match status" value="1"/>
</dbReference>
<accession>A0ABW9GGU5</accession>
<feature type="signal peptide" evidence="6">
    <location>
        <begin position="1"/>
        <end position="21"/>
    </location>
</feature>
<proteinExistence type="predicted"/>
<dbReference type="PROSITE" id="PS51352">
    <property type="entry name" value="THIOREDOXIN_2"/>
    <property type="match status" value="1"/>
</dbReference>
<dbReference type="RefSeq" id="WP_408905214.1">
    <property type="nucleotide sequence ID" value="NZ_JAROCE010000001.1"/>
</dbReference>
<comment type="caution">
    <text evidence="8">The sequence shown here is derived from an EMBL/GenBank/DDBJ whole genome shotgun (WGS) entry which is preliminary data.</text>
</comment>
<keyword evidence="6" id="KW-0732">Signal</keyword>
<evidence type="ECO:0000259" key="7">
    <source>
        <dbReference type="PROSITE" id="PS51352"/>
    </source>
</evidence>
<feature type="domain" description="Thioredoxin" evidence="7">
    <location>
        <begin position="43"/>
        <end position="194"/>
    </location>
</feature>
<protein>
    <submittedName>
        <fullName evidence="8">TlpA disulfide reductase family protein</fullName>
    </submittedName>
</protein>
<dbReference type="InterPro" id="IPR013766">
    <property type="entry name" value="Thioredoxin_domain"/>
</dbReference>
<feature type="chain" id="PRO_5047425051" evidence="6">
    <location>
        <begin position="22"/>
        <end position="197"/>
    </location>
</feature>